<sequence>HNNDITVQNEKNQGPTFTVEKYLDQNNSLNHNGGRVQEGGCSDRKVKSPDEPENNKGEDGMKVLVNQQWVKTLRTLPQLLVIIILLLMIGGVETNPGPQTNANLEDSRTETATHSKTESLEDFVMKYGLKTVENDGSGDCLFHALSHQLAYIDHKLAYIDHKLAYIDHKDLRKKLVKYVKDHPLLPNKEHVTTQFDDHIIDDWKQY</sequence>
<accession>A0A8S4Q1R0</accession>
<dbReference type="Gene3D" id="3.90.70.80">
    <property type="match status" value="1"/>
</dbReference>
<name>A0A8S4Q1R0_OWEFU</name>
<evidence type="ECO:0000313" key="4">
    <source>
        <dbReference type="Proteomes" id="UP000749559"/>
    </source>
</evidence>
<evidence type="ECO:0000256" key="1">
    <source>
        <dbReference type="SAM" id="MobiDB-lite"/>
    </source>
</evidence>
<feature type="non-terminal residue" evidence="3">
    <location>
        <position position="1"/>
    </location>
</feature>
<feature type="region of interest" description="Disordered" evidence="1">
    <location>
        <begin position="26"/>
        <end position="59"/>
    </location>
</feature>
<dbReference type="EMBL" id="CAIIXF020000011">
    <property type="protein sequence ID" value="CAH1800218.1"/>
    <property type="molecule type" value="Genomic_DNA"/>
</dbReference>
<dbReference type="Pfam" id="PF02338">
    <property type="entry name" value="OTU"/>
    <property type="match status" value="1"/>
</dbReference>
<dbReference type="AlphaFoldDB" id="A0A8S4Q1R0"/>
<feature type="compositionally biased region" description="Basic and acidic residues" evidence="1">
    <location>
        <begin position="105"/>
        <end position="115"/>
    </location>
</feature>
<feature type="non-terminal residue" evidence="3">
    <location>
        <position position="206"/>
    </location>
</feature>
<feature type="region of interest" description="Disordered" evidence="1">
    <location>
        <begin position="95"/>
        <end position="115"/>
    </location>
</feature>
<evidence type="ECO:0000259" key="2">
    <source>
        <dbReference type="Pfam" id="PF02338"/>
    </source>
</evidence>
<organism evidence="3 4">
    <name type="scientific">Owenia fusiformis</name>
    <name type="common">Polychaete worm</name>
    <dbReference type="NCBI Taxonomy" id="6347"/>
    <lineage>
        <taxon>Eukaryota</taxon>
        <taxon>Metazoa</taxon>
        <taxon>Spiralia</taxon>
        <taxon>Lophotrochozoa</taxon>
        <taxon>Annelida</taxon>
        <taxon>Polychaeta</taxon>
        <taxon>Sedentaria</taxon>
        <taxon>Canalipalpata</taxon>
        <taxon>Sabellida</taxon>
        <taxon>Oweniida</taxon>
        <taxon>Oweniidae</taxon>
        <taxon>Owenia</taxon>
    </lineage>
</organism>
<comment type="caution">
    <text evidence="3">The sequence shown here is derived from an EMBL/GenBank/DDBJ whole genome shotgun (WGS) entry which is preliminary data.</text>
</comment>
<dbReference type="InterPro" id="IPR003323">
    <property type="entry name" value="OTU_dom"/>
</dbReference>
<reference evidence="3" key="1">
    <citation type="submission" date="2022-03" db="EMBL/GenBank/DDBJ databases">
        <authorList>
            <person name="Martin C."/>
        </authorList>
    </citation>
    <scope>NUCLEOTIDE SEQUENCE</scope>
</reference>
<feature type="compositionally biased region" description="Basic and acidic residues" evidence="1">
    <location>
        <begin position="41"/>
        <end position="59"/>
    </location>
</feature>
<proteinExistence type="predicted"/>
<dbReference type="OrthoDB" id="6125328at2759"/>
<evidence type="ECO:0000313" key="3">
    <source>
        <dbReference type="EMBL" id="CAH1800218.1"/>
    </source>
</evidence>
<dbReference type="Proteomes" id="UP000749559">
    <property type="component" value="Unassembled WGS sequence"/>
</dbReference>
<gene>
    <name evidence="3" type="ORF">OFUS_LOCUS24137</name>
</gene>
<protein>
    <recommendedName>
        <fullName evidence="2">OTU domain-containing protein</fullName>
    </recommendedName>
</protein>
<keyword evidence="4" id="KW-1185">Reference proteome</keyword>
<feature type="domain" description="OTU" evidence="2">
    <location>
        <begin position="136"/>
        <end position="182"/>
    </location>
</feature>